<organism evidence="2 3">
    <name type="scientific">Leersia perrieri</name>
    <dbReference type="NCBI Taxonomy" id="77586"/>
    <lineage>
        <taxon>Eukaryota</taxon>
        <taxon>Viridiplantae</taxon>
        <taxon>Streptophyta</taxon>
        <taxon>Embryophyta</taxon>
        <taxon>Tracheophyta</taxon>
        <taxon>Spermatophyta</taxon>
        <taxon>Magnoliopsida</taxon>
        <taxon>Liliopsida</taxon>
        <taxon>Poales</taxon>
        <taxon>Poaceae</taxon>
        <taxon>BOP clade</taxon>
        <taxon>Oryzoideae</taxon>
        <taxon>Oryzeae</taxon>
        <taxon>Oryzinae</taxon>
        <taxon>Leersia</taxon>
    </lineage>
</organism>
<evidence type="ECO:0000313" key="2">
    <source>
        <dbReference type="EnsemblPlants" id="LPERR10G09660.3"/>
    </source>
</evidence>
<dbReference type="AlphaFoldDB" id="A0A0D9XKK4"/>
<feature type="region of interest" description="Disordered" evidence="1">
    <location>
        <begin position="1"/>
        <end position="89"/>
    </location>
</feature>
<reference evidence="2 3" key="1">
    <citation type="submission" date="2012-08" db="EMBL/GenBank/DDBJ databases">
        <title>Oryza genome evolution.</title>
        <authorList>
            <person name="Wing R.A."/>
        </authorList>
    </citation>
    <scope>NUCLEOTIDE SEQUENCE</scope>
</reference>
<dbReference type="EnsemblPlants" id="LPERR10G09660.3">
    <property type="protein sequence ID" value="LPERR10G09660.3"/>
    <property type="gene ID" value="LPERR10G09660"/>
</dbReference>
<sequence>MAPASCPKCAGFREGDNRSGIRGGRRAGLRRRARHGAATMPAATGAERAGDERGGGGEHGVGGGLTTMPKSSNGGDSDNANWLGINDMS</sequence>
<dbReference type="Gramene" id="LPERR10G09660.3">
    <property type="protein sequence ID" value="LPERR10G09660.3"/>
    <property type="gene ID" value="LPERR10G09660"/>
</dbReference>
<name>A0A0D9XKK4_9ORYZ</name>
<dbReference type="Proteomes" id="UP000032180">
    <property type="component" value="Chromosome 10"/>
</dbReference>
<dbReference type="HOGENOM" id="CLU_2458037_0_0_1"/>
<evidence type="ECO:0000313" key="3">
    <source>
        <dbReference type="Proteomes" id="UP000032180"/>
    </source>
</evidence>
<protein>
    <submittedName>
        <fullName evidence="2">Uncharacterized protein</fullName>
    </submittedName>
</protein>
<feature type="compositionally biased region" description="Basic residues" evidence="1">
    <location>
        <begin position="23"/>
        <end position="35"/>
    </location>
</feature>
<reference evidence="2" key="3">
    <citation type="submission" date="2015-04" db="UniProtKB">
        <authorList>
            <consortium name="EnsemblPlants"/>
        </authorList>
    </citation>
    <scope>IDENTIFICATION</scope>
</reference>
<feature type="compositionally biased region" description="Polar residues" evidence="1">
    <location>
        <begin position="68"/>
        <end position="80"/>
    </location>
</feature>
<evidence type="ECO:0000256" key="1">
    <source>
        <dbReference type="SAM" id="MobiDB-lite"/>
    </source>
</evidence>
<feature type="compositionally biased region" description="Low complexity" evidence="1">
    <location>
        <begin position="36"/>
        <end position="47"/>
    </location>
</feature>
<proteinExistence type="predicted"/>
<accession>A0A0D9XKK4</accession>
<keyword evidence="3" id="KW-1185">Reference proteome</keyword>
<reference evidence="3" key="2">
    <citation type="submission" date="2013-12" db="EMBL/GenBank/DDBJ databases">
        <authorList>
            <person name="Yu Y."/>
            <person name="Lee S."/>
            <person name="de Baynast K."/>
            <person name="Wissotski M."/>
            <person name="Liu L."/>
            <person name="Talag J."/>
            <person name="Goicoechea J."/>
            <person name="Angelova A."/>
            <person name="Jetty R."/>
            <person name="Kudrna D."/>
            <person name="Golser W."/>
            <person name="Rivera L."/>
            <person name="Zhang J."/>
            <person name="Wing R."/>
        </authorList>
    </citation>
    <scope>NUCLEOTIDE SEQUENCE</scope>
</reference>